<proteinExistence type="inferred from homology"/>
<evidence type="ECO:0000313" key="7">
    <source>
        <dbReference type="Proteomes" id="UP000292136"/>
    </source>
</evidence>
<evidence type="ECO:0000256" key="3">
    <source>
        <dbReference type="ARBA" id="ARBA00023125"/>
    </source>
</evidence>
<keyword evidence="4" id="KW-0804">Transcription</keyword>
<sequence>MTPDLKLDANDLVLFARIMEAGSFSKAAERVGLPKSTLSRRITALESTLGERLLTRSTRRLAITEFGEGILDHARRLLEETEATAALALHRQATPQGVLRVSMPPDFGELDLAPALIDFAAHYPAVRLELDLSPRRVDLLAERFDLAVRVASQLPDDTSLVARPLTRFHSGLYASPAYVERHGAPRAPAELMQHICLRLITSNGEAQPWRLSCGNERWEGLPTGPLTANSVGMQRTLAAHGMGIVGLAHRFARPYVESGQLQRLLPAWELPCVTVWCVTPGRRLLPTRTAAFIDMLRLTLDVPDNPIPGRGGI</sequence>
<dbReference type="Gene3D" id="3.40.190.290">
    <property type="match status" value="1"/>
</dbReference>
<evidence type="ECO:0000313" key="6">
    <source>
        <dbReference type="EMBL" id="RZT89481.1"/>
    </source>
</evidence>
<evidence type="ECO:0000256" key="2">
    <source>
        <dbReference type="ARBA" id="ARBA00023015"/>
    </source>
</evidence>
<keyword evidence="3 6" id="KW-0238">DNA-binding</keyword>
<dbReference type="EMBL" id="SHKM01000001">
    <property type="protein sequence ID" value="RZT89481.1"/>
    <property type="molecule type" value="Genomic_DNA"/>
</dbReference>
<evidence type="ECO:0000259" key="5">
    <source>
        <dbReference type="PROSITE" id="PS50931"/>
    </source>
</evidence>
<dbReference type="InterPro" id="IPR005119">
    <property type="entry name" value="LysR_subst-bd"/>
</dbReference>
<dbReference type="PANTHER" id="PTHR30537:SF5">
    <property type="entry name" value="HTH-TYPE TRANSCRIPTIONAL ACTIVATOR TTDR-RELATED"/>
    <property type="match status" value="1"/>
</dbReference>
<comment type="similarity">
    <text evidence="1">Belongs to the LysR transcriptional regulatory family.</text>
</comment>
<dbReference type="RefSeq" id="WP_130458228.1">
    <property type="nucleotide sequence ID" value="NZ_SHKM01000001.1"/>
</dbReference>
<evidence type="ECO:0000256" key="4">
    <source>
        <dbReference type="ARBA" id="ARBA00023163"/>
    </source>
</evidence>
<feature type="domain" description="HTH lysR-type" evidence="5">
    <location>
        <begin position="7"/>
        <end position="64"/>
    </location>
</feature>
<dbReference type="SUPFAM" id="SSF53850">
    <property type="entry name" value="Periplasmic binding protein-like II"/>
    <property type="match status" value="1"/>
</dbReference>
<dbReference type="Pfam" id="PF03466">
    <property type="entry name" value="LysR_substrate"/>
    <property type="match status" value="1"/>
</dbReference>
<dbReference type="Gene3D" id="1.10.10.10">
    <property type="entry name" value="Winged helix-like DNA-binding domain superfamily/Winged helix DNA-binding domain"/>
    <property type="match status" value="1"/>
</dbReference>
<dbReference type="GO" id="GO:0003677">
    <property type="term" value="F:DNA binding"/>
    <property type="evidence" value="ECO:0007669"/>
    <property type="project" value="UniProtKB-KW"/>
</dbReference>
<keyword evidence="2" id="KW-0805">Transcription regulation</keyword>
<accession>A0ABY0IPH9</accession>
<organism evidence="6 7">
    <name type="scientific">Azospira oryzae</name>
    <dbReference type="NCBI Taxonomy" id="146939"/>
    <lineage>
        <taxon>Bacteria</taxon>
        <taxon>Pseudomonadati</taxon>
        <taxon>Pseudomonadota</taxon>
        <taxon>Betaproteobacteria</taxon>
        <taxon>Rhodocyclales</taxon>
        <taxon>Rhodocyclaceae</taxon>
        <taxon>Azospira</taxon>
    </lineage>
</organism>
<dbReference type="Pfam" id="PF00126">
    <property type="entry name" value="HTH_1"/>
    <property type="match status" value="1"/>
</dbReference>
<protein>
    <submittedName>
        <fullName evidence="6">DNA-binding transcriptional LysR family regulator</fullName>
    </submittedName>
</protein>
<dbReference type="CDD" id="cd08422">
    <property type="entry name" value="PBP2_CrgA_like"/>
    <property type="match status" value="1"/>
</dbReference>
<dbReference type="InterPro" id="IPR036388">
    <property type="entry name" value="WH-like_DNA-bd_sf"/>
</dbReference>
<comment type="caution">
    <text evidence="6">The sequence shown here is derived from an EMBL/GenBank/DDBJ whole genome shotgun (WGS) entry which is preliminary data.</text>
</comment>
<dbReference type="PROSITE" id="PS50931">
    <property type="entry name" value="HTH_LYSR"/>
    <property type="match status" value="1"/>
</dbReference>
<gene>
    <name evidence="6" type="ORF">EV678_0267</name>
</gene>
<reference evidence="6 7" key="1">
    <citation type="submission" date="2019-02" db="EMBL/GenBank/DDBJ databases">
        <title>Genomic Encyclopedia of Type Strains, Phase IV (KMG-IV): sequencing the most valuable type-strain genomes for metagenomic binning, comparative biology and taxonomic classification.</title>
        <authorList>
            <person name="Goeker M."/>
        </authorList>
    </citation>
    <scope>NUCLEOTIDE SEQUENCE [LARGE SCALE GENOMIC DNA]</scope>
    <source>
        <strain evidence="6 7">DSM 21223</strain>
    </source>
</reference>
<dbReference type="InterPro" id="IPR000847">
    <property type="entry name" value="LysR_HTH_N"/>
</dbReference>
<name>A0ABY0IPH9_9RHOO</name>
<dbReference type="InterPro" id="IPR058163">
    <property type="entry name" value="LysR-type_TF_proteobact-type"/>
</dbReference>
<evidence type="ECO:0000256" key="1">
    <source>
        <dbReference type="ARBA" id="ARBA00009437"/>
    </source>
</evidence>
<keyword evidence="7" id="KW-1185">Reference proteome</keyword>
<dbReference type="InterPro" id="IPR036390">
    <property type="entry name" value="WH_DNA-bd_sf"/>
</dbReference>
<dbReference type="SUPFAM" id="SSF46785">
    <property type="entry name" value="Winged helix' DNA-binding domain"/>
    <property type="match status" value="1"/>
</dbReference>
<dbReference type="Proteomes" id="UP000292136">
    <property type="component" value="Unassembled WGS sequence"/>
</dbReference>
<dbReference type="PANTHER" id="PTHR30537">
    <property type="entry name" value="HTH-TYPE TRANSCRIPTIONAL REGULATOR"/>
    <property type="match status" value="1"/>
</dbReference>